<protein>
    <submittedName>
        <fullName evidence="4">O-methyltransferase, family 3</fullName>
    </submittedName>
</protein>
<keyword evidence="5" id="KW-1185">Reference proteome</keyword>
<dbReference type="RefSeq" id="WP_012242847.1">
    <property type="nucleotide sequence ID" value="NC_010163.1"/>
</dbReference>
<dbReference type="GeneID" id="41339055"/>
<evidence type="ECO:0000313" key="4">
    <source>
        <dbReference type="EMBL" id="ABX81516.1"/>
    </source>
</evidence>
<dbReference type="PANTHER" id="PTHR10509:SF14">
    <property type="entry name" value="CAFFEOYL-COA O-METHYLTRANSFERASE 3-RELATED"/>
    <property type="match status" value="1"/>
</dbReference>
<keyword evidence="1 4" id="KW-0489">Methyltransferase</keyword>
<dbReference type="Pfam" id="PF01596">
    <property type="entry name" value="Methyltransf_3"/>
    <property type="match status" value="1"/>
</dbReference>
<dbReference type="EMBL" id="CP000896">
    <property type="protein sequence ID" value="ABX81516.1"/>
    <property type="molecule type" value="Genomic_DNA"/>
</dbReference>
<evidence type="ECO:0000256" key="3">
    <source>
        <dbReference type="ARBA" id="ARBA00022691"/>
    </source>
</evidence>
<dbReference type="STRING" id="441768.ACL_0903"/>
<dbReference type="GO" id="GO:0008757">
    <property type="term" value="F:S-adenosylmethionine-dependent methyltransferase activity"/>
    <property type="evidence" value="ECO:0007669"/>
    <property type="project" value="TreeGrafter"/>
</dbReference>
<dbReference type="GO" id="GO:0032259">
    <property type="term" value="P:methylation"/>
    <property type="evidence" value="ECO:0007669"/>
    <property type="project" value="UniProtKB-KW"/>
</dbReference>
<dbReference type="SUPFAM" id="SSF53335">
    <property type="entry name" value="S-adenosyl-L-methionine-dependent methyltransferases"/>
    <property type="match status" value="1"/>
</dbReference>
<dbReference type="Gene3D" id="3.40.50.150">
    <property type="entry name" value="Vaccinia Virus protein VP39"/>
    <property type="match status" value="1"/>
</dbReference>
<dbReference type="PANTHER" id="PTHR10509">
    <property type="entry name" value="O-METHYLTRANSFERASE-RELATED"/>
    <property type="match status" value="1"/>
</dbReference>
<dbReference type="OrthoDB" id="9799672at2"/>
<dbReference type="InterPro" id="IPR050362">
    <property type="entry name" value="Cation-dep_OMT"/>
</dbReference>
<dbReference type="KEGG" id="acl:ACL_0903"/>
<proteinExistence type="predicted"/>
<dbReference type="InterPro" id="IPR029063">
    <property type="entry name" value="SAM-dependent_MTases_sf"/>
</dbReference>
<dbReference type="eggNOG" id="COG4122">
    <property type="taxonomic scope" value="Bacteria"/>
</dbReference>
<reference evidence="4 5" key="1">
    <citation type="journal article" date="2011" name="J. Bacteriol.">
        <title>Complete genome and proteome of Acholeplasma laidlawii.</title>
        <authorList>
            <person name="Lazarev V.N."/>
            <person name="Levitskii S.A."/>
            <person name="Basovskii Y.I."/>
            <person name="Chukin M.M."/>
            <person name="Akopian T.A."/>
            <person name="Vereshchagin V.V."/>
            <person name="Kostrjukova E.S."/>
            <person name="Kovaleva G.Y."/>
            <person name="Kazanov M.D."/>
            <person name="Malko D.B."/>
            <person name="Vitreschak A.G."/>
            <person name="Sernova N.V."/>
            <person name="Gelfand M.S."/>
            <person name="Demina I.A."/>
            <person name="Serebryakova M.V."/>
            <person name="Galyamina M.A."/>
            <person name="Vtyurin N.N."/>
            <person name="Rogov S.I."/>
            <person name="Alexeev D.G."/>
            <person name="Ladygina V.G."/>
            <person name="Govorun V.M."/>
        </authorList>
    </citation>
    <scope>NUCLEOTIDE SEQUENCE [LARGE SCALE GENOMIC DNA]</scope>
    <source>
        <strain evidence="4 5">PG-8A</strain>
    </source>
</reference>
<gene>
    <name evidence="4" type="ordered locus">ACL_0903</name>
</gene>
<name>A9NGN6_ACHLI</name>
<dbReference type="Proteomes" id="UP000008558">
    <property type="component" value="Chromosome"/>
</dbReference>
<dbReference type="HOGENOM" id="CLU_067676_4_0_14"/>
<keyword evidence="2 4" id="KW-0808">Transferase</keyword>
<organism evidence="4 5">
    <name type="scientific">Acholeplasma laidlawii (strain PG-8A)</name>
    <dbReference type="NCBI Taxonomy" id="441768"/>
    <lineage>
        <taxon>Bacteria</taxon>
        <taxon>Bacillati</taxon>
        <taxon>Mycoplasmatota</taxon>
        <taxon>Mollicutes</taxon>
        <taxon>Acholeplasmatales</taxon>
        <taxon>Acholeplasmataceae</taxon>
        <taxon>Acholeplasma</taxon>
    </lineage>
</organism>
<sequence>MKNWKISDLKSYALSKNIPIIQDDALNFIKNYIQNNNITSILEIGTAYGYSAVSFSSETTHVDTIERDAVRYEEALEWISLLDANVTLYAEDALTFDGLDSTYDLIFIDAAKSQYETLFKKYSALLNPGGSIICDNINFHNLKIETVKNRSTKGLLKKLEKFKTFLRENDTFETTFLDIGDGLTVSKLK</sequence>
<evidence type="ECO:0000256" key="2">
    <source>
        <dbReference type="ARBA" id="ARBA00022679"/>
    </source>
</evidence>
<dbReference type="InterPro" id="IPR002935">
    <property type="entry name" value="SAM_O-MeTrfase"/>
</dbReference>
<accession>A9NGN6</accession>
<dbReference type="GO" id="GO:0008171">
    <property type="term" value="F:O-methyltransferase activity"/>
    <property type="evidence" value="ECO:0007669"/>
    <property type="project" value="InterPro"/>
</dbReference>
<evidence type="ECO:0000313" key="5">
    <source>
        <dbReference type="Proteomes" id="UP000008558"/>
    </source>
</evidence>
<dbReference type="AlphaFoldDB" id="A9NGN6"/>
<keyword evidence="3" id="KW-0949">S-adenosyl-L-methionine</keyword>
<evidence type="ECO:0000256" key="1">
    <source>
        <dbReference type="ARBA" id="ARBA00022603"/>
    </source>
</evidence>
<dbReference type="CDD" id="cd02440">
    <property type="entry name" value="AdoMet_MTases"/>
    <property type="match status" value="1"/>
</dbReference>